<evidence type="ECO:0000313" key="1">
    <source>
        <dbReference type="EMBL" id="KAI8019427.1"/>
    </source>
</evidence>
<comment type="caution">
    <text evidence="1">The sequence shown here is derived from an EMBL/GenBank/DDBJ whole genome shotgun (WGS) entry which is preliminary data.</text>
</comment>
<sequence length="125" mass="14238">MIEAIHVNKLNHNEFRKCDDLISKIIRTYDPHDNAFHIGGASVKFASSNVRLIFSLQCGKRRLDLSPGQRPVSDFIQCRCRDTLRLTSKLVKSLFFEAVKGRTKQDEEDVAKLLALCMYGKLLAL</sequence>
<organism evidence="1 2">
    <name type="scientific">Camellia lanceoleosa</name>
    <dbReference type="NCBI Taxonomy" id="1840588"/>
    <lineage>
        <taxon>Eukaryota</taxon>
        <taxon>Viridiplantae</taxon>
        <taxon>Streptophyta</taxon>
        <taxon>Embryophyta</taxon>
        <taxon>Tracheophyta</taxon>
        <taxon>Spermatophyta</taxon>
        <taxon>Magnoliopsida</taxon>
        <taxon>eudicotyledons</taxon>
        <taxon>Gunneridae</taxon>
        <taxon>Pentapetalae</taxon>
        <taxon>asterids</taxon>
        <taxon>Ericales</taxon>
        <taxon>Theaceae</taxon>
        <taxon>Camellia</taxon>
    </lineage>
</organism>
<reference evidence="1 2" key="1">
    <citation type="journal article" date="2022" name="Plant J.">
        <title>Chromosome-level genome of Camellia lanceoleosa provides a valuable resource for understanding genome evolution and self-incompatibility.</title>
        <authorList>
            <person name="Gong W."/>
            <person name="Xiao S."/>
            <person name="Wang L."/>
            <person name="Liao Z."/>
            <person name="Chang Y."/>
            <person name="Mo W."/>
            <person name="Hu G."/>
            <person name="Li W."/>
            <person name="Zhao G."/>
            <person name="Zhu H."/>
            <person name="Hu X."/>
            <person name="Ji K."/>
            <person name="Xiang X."/>
            <person name="Song Q."/>
            <person name="Yuan D."/>
            <person name="Jin S."/>
            <person name="Zhang L."/>
        </authorList>
    </citation>
    <scope>NUCLEOTIDE SEQUENCE [LARGE SCALE GENOMIC DNA]</scope>
    <source>
        <strain evidence="1">SQ_2022a</strain>
    </source>
</reference>
<protein>
    <submittedName>
        <fullName evidence="1">Uncharacterized protein</fullName>
    </submittedName>
</protein>
<dbReference type="Proteomes" id="UP001060215">
    <property type="component" value="Chromosome 2"/>
</dbReference>
<proteinExistence type="predicted"/>
<accession>A0ACC0I0L3</accession>
<dbReference type="EMBL" id="CM045759">
    <property type="protein sequence ID" value="KAI8019427.1"/>
    <property type="molecule type" value="Genomic_DNA"/>
</dbReference>
<keyword evidence="2" id="KW-1185">Reference proteome</keyword>
<name>A0ACC0I0L3_9ERIC</name>
<evidence type="ECO:0000313" key="2">
    <source>
        <dbReference type="Proteomes" id="UP001060215"/>
    </source>
</evidence>
<gene>
    <name evidence="1" type="ORF">LOK49_LG04G03757</name>
</gene>